<keyword evidence="3" id="KW-1185">Reference proteome</keyword>
<evidence type="ECO:0000256" key="1">
    <source>
        <dbReference type="SAM" id="MobiDB-lite"/>
    </source>
</evidence>
<dbReference type="InterPro" id="IPR036894">
    <property type="entry name" value="YbaB-like_sf"/>
</dbReference>
<dbReference type="InterPro" id="IPR004401">
    <property type="entry name" value="YbaB/EbfC"/>
</dbReference>
<protein>
    <recommendedName>
        <fullName evidence="4">YbaB/EbfC DNA-binding family protein</fullName>
    </recommendedName>
</protein>
<accession>M2X8W6</accession>
<feature type="compositionally biased region" description="Low complexity" evidence="1">
    <location>
        <begin position="117"/>
        <end position="134"/>
    </location>
</feature>
<proteinExistence type="predicted"/>
<name>M2X8W6_9PSEU</name>
<evidence type="ECO:0000313" key="3">
    <source>
        <dbReference type="Proteomes" id="UP000054226"/>
    </source>
</evidence>
<evidence type="ECO:0008006" key="4">
    <source>
        <dbReference type="Google" id="ProtNLM"/>
    </source>
</evidence>
<dbReference type="EMBL" id="AOHO01000058">
    <property type="protein sequence ID" value="EME57551.1"/>
    <property type="molecule type" value="Genomic_DNA"/>
</dbReference>
<comment type="caution">
    <text evidence="2">The sequence shown here is derived from an EMBL/GenBank/DDBJ whole genome shotgun (WGS) entry which is preliminary data.</text>
</comment>
<feature type="compositionally biased region" description="Basic and acidic residues" evidence="1">
    <location>
        <begin position="137"/>
        <end position="146"/>
    </location>
</feature>
<feature type="region of interest" description="Disordered" evidence="1">
    <location>
        <begin position="102"/>
        <end position="163"/>
    </location>
</feature>
<organism evidence="2 3">
    <name type="scientific">Amycolatopsis decaplanina DSM 44594</name>
    <dbReference type="NCBI Taxonomy" id="1284240"/>
    <lineage>
        <taxon>Bacteria</taxon>
        <taxon>Bacillati</taxon>
        <taxon>Actinomycetota</taxon>
        <taxon>Actinomycetes</taxon>
        <taxon>Pseudonocardiales</taxon>
        <taxon>Pseudonocardiaceae</taxon>
        <taxon>Amycolatopsis</taxon>
    </lineage>
</organism>
<dbReference type="AlphaFoldDB" id="M2X8W6"/>
<dbReference type="Proteomes" id="UP000054226">
    <property type="component" value="Unassembled WGS sequence"/>
</dbReference>
<dbReference type="Gene3D" id="3.30.1310.10">
    <property type="entry name" value="Nucleoid-associated protein YbaB-like domain"/>
    <property type="match status" value="1"/>
</dbReference>
<evidence type="ECO:0000313" key="2">
    <source>
        <dbReference type="EMBL" id="EME57551.1"/>
    </source>
</evidence>
<reference evidence="2 3" key="1">
    <citation type="journal article" date="2013" name="Genome Announc.">
        <title>Draft Genome Sequence of Amycolatopsis decaplanina Strain DSM 44594T.</title>
        <authorList>
            <person name="Kaur N."/>
            <person name="Kumar S."/>
            <person name="Bala M."/>
            <person name="Raghava G.P."/>
            <person name="Mayilraj S."/>
        </authorList>
    </citation>
    <scope>NUCLEOTIDE SEQUENCE [LARGE SCALE GENOMIC DNA]</scope>
    <source>
        <strain evidence="2 3">DSM 44594</strain>
    </source>
</reference>
<sequence>MVEEGHDASFRGALMTAPNRLRALREKAADLDTRLVAARHTSASIDRSVTATVTGRGELTDLRIADSALDGAHIQKLGSSIVQAVRAARGAAHEASVPELSALFGLQPPSPREPTRSWSPSASEPASSDSTPSSQRRVVDDANHEESYEELDFLSDEEADGRW</sequence>
<dbReference type="SUPFAM" id="SSF82607">
    <property type="entry name" value="YbaB-like"/>
    <property type="match status" value="1"/>
</dbReference>
<feature type="compositionally biased region" description="Acidic residues" evidence="1">
    <location>
        <begin position="147"/>
        <end position="163"/>
    </location>
</feature>
<gene>
    <name evidence="2" type="ORF">H074_20212</name>
</gene>
<dbReference type="Pfam" id="PF02575">
    <property type="entry name" value="YbaB_DNA_bd"/>
    <property type="match status" value="1"/>
</dbReference>
<dbReference type="GO" id="GO:0003677">
    <property type="term" value="F:DNA binding"/>
    <property type="evidence" value="ECO:0007669"/>
    <property type="project" value="InterPro"/>
</dbReference>